<keyword evidence="2 6" id="KW-0689">Ribosomal protein</keyword>
<proteinExistence type="inferred from homology"/>
<dbReference type="NCBIfam" id="TIGR00166">
    <property type="entry name" value="S6"/>
    <property type="match status" value="1"/>
</dbReference>
<dbReference type="HAMAP" id="MF_00360">
    <property type="entry name" value="Ribosomal_bS6"/>
    <property type="match status" value="1"/>
</dbReference>
<dbReference type="GO" id="GO:0005840">
    <property type="term" value="C:ribosome"/>
    <property type="evidence" value="ECO:0007669"/>
    <property type="project" value="UniProtKB-KW"/>
</dbReference>
<keyword evidence="9" id="KW-1185">Reference proteome</keyword>
<dbReference type="STRING" id="980251.GCA_001642875_04808"/>
<dbReference type="InterPro" id="IPR035980">
    <property type="entry name" value="Ribosomal_bS6_sf"/>
</dbReference>
<comment type="similarity">
    <text evidence="1 6">Belongs to the bacterial ribosomal protein bS6 family.</text>
</comment>
<dbReference type="GO" id="GO:0003735">
    <property type="term" value="F:structural constituent of ribosome"/>
    <property type="evidence" value="ECO:0007669"/>
    <property type="project" value="InterPro"/>
</dbReference>
<evidence type="ECO:0000256" key="2">
    <source>
        <dbReference type="ARBA" id="ARBA00022980"/>
    </source>
</evidence>
<feature type="compositionally biased region" description="Low complexity" evidence="7">
    <location>
        <begin position="121"/>
        <end position="137"/>
    </location>
</feature>
<evidence type="ECO:0000313" key="9">
    <source>
        <dbReference type="Proteomes" id="UP000322214"/>
    </source>
</evidence>
<gene>
    <name evidence="6 8" type="primary">rpsF</name>
    <name evidence="8" type="ORF">MFFC18_23870</name>
</gene>
<evidence type="ECO:0000256" key="3">
    <source>
        <dbReference type="ARBA" id="ARBA00023274"/>
    </source>
</evidence>
<dbReference type="RefSeq" id="WP_075086478.1">
    <property type="nucleotide sequence ID" value="NZ_CP042912.1"/>
</dbReference>
<dbReference type="AlphaFoldDB" id="A0A5B9PD61"/>
<dbReference type="InterPro" id="IPR000529">
    <property type="entry name" value="Ribosomal_bS6"/>
</dbReference>
<dbReference type="CDD" id="cd00473">
    <property type="entry name" value="bS6"/>
    <property type="match status" value="1"/>
</dbReference>
<dbReference type="Pfam" id="PF01250">
    <property type="entry name" value="Ribosomal_S6"/>
    <property type="match status" value="1"/>
</dbReference>
<feature type="region of interest" description="Disordered" evidence="7">
    <location>
        <begin position="114"/>
        <end position="137"/>
    </location>
</feature>
<organism evidence="8 9">
    <name type="scientific">Mariniblastus fucicola</name>
    <dbReference type="NCBI Taxonomy" id="980251"/>
    <lineage>
        <taxon>Bacteria</taxon>
        <taxon>Pseudomonadati</taxon>
        <taxon>Planctomycetota</taxon>
        <taxon>Planctomycetia</taxon>
        <taxon>Pirellulales</taxon>
        <taxon>Pirellulaceae</taxon>
        <taxon>Mariniblastus</taxon>
    </lineage>
</organism>
<dbReference type="OrthoDB" id="290527at2"/>
<dbReference type="GO" id="GO:0006412">
    <property type="term" value="P:translation"/>
    <property type="evidence" value="ECO:0007669"/>
    <property type="project" value="UniProtKB-UniRule"/>
</dbReference>
<dbReference type="GO" id="GO:1990904">
    <property type="term" value="C:ribonucleoprotein complex"/>
    <property type="evidence" value="ECO:0007669"/>
    <property type="project" value="UniProtKB-KW"/>
</dbReference>
<name>A0A5B9PD61_9BACT</name>
<evidence type="ECO:0000313" key="8">
    <source>
        <dbReference type="EMBL" id="QEG22506.1"/>
    </source>
</evidence>
<dbReference type="InterPro" id="IPR014717">
    <property type="entry name" value="Transl_elong_EF1B/ribsomal_bS6"/>
</dbReference>
<dbReference type="EMBL" id="CP042912">
    <property type="protein sequence ID" value="QEG22506.1"/>
    <property type="molecule type" value="Genomic_DNA"/>
</dbReference>
<evidence type="ECO:0000256" key="7">
    <source>
        <dbReference type="SAM" id="MobiDB-lite"/>
    </source>
</evidence>
<accession>A0A5B9PD61</accession>
<dbReference type="KEGG" id="mff:MFFC18_23870"/>
<keyword evidence="6" id="KW-0699">rRNA-binding</keyword>
<dbReference type="Proteomes" id="UP000322214">
    <property type="component" value="Chromosome"/>
</dbReference>
<dbReference type="SUPFAM" id="SSF54995">
    <property type="entry name" value="Ribosomal protein S6"/>
    <property type="match status" value="1"/>
</dbReference>
<evidence type="ECO:0000256" key="4">
    <source>
        <dbReference type="ARBA" id="ARBA00035104"/>
    </source>
</evidence>
<dbReference type="Gene3D" id="3.30.70.60">
    <property type="match status" value="1"/>
</dbReference>
<reference evidence="8 9" key="1">
    <citation type="submission" date="2019-08" db="EMBL/GenBank/DDBJ databases">
        <title>Deep-cultivation of Planctomycetes and their phenomic and genomic characterization uncovers novel biology.</title>
        <authorList>
            <person name="Wiegand S."/>
            <person name="Jogler M."/>
            <person name="Boedeker C."/>
            <person name="Pinto D."/>
            <person name="Vollmers J."/>
            <person name="Rivas-Marin E."/>
            <person name="Kohn T."/>
            <person name="Peeters S.H."/>
            <person name="Heuer A."/>
            <person name="Rast P."/>
            <person name="Oberbeckmann S."/>
            <person name="Bunk B."/>
            <person name="Jeske O."/>
            <person name="Meyerdierks A."/>
            <person name="Storesund J.E."/>
            <person name="Kallscheuer N."/>
            <person name="Luecker S."/>
            <person name="Lage O.M."/>
            <person name="Pohl T."/>
            <person name="Merkel B.J."/>
            <person name="Hornburger P."/>
            <person name="Mueller R.-W."/>
            <person name="Bruemmer F."/>
            <person name="Labrenz M."/>
            <person name="Spormann A.M."/>
            <person name="Op den Camp H."/>
            <person name="Overmann J."/>
            <person name="Amann R."/>
            <person name="Jetten M.S.M."/>
            <person name="Mascher T."/>
            <person name="Medema M.H."/>
            <person name="Devos D.P."/>
            <person name="Kaster A.-K."/>
            <person name="Ovreas L."/>
            <person name="Rohde M."/>
            <person name="Galperin M.Y."/>
            <person name="Jogler C."/>
        </authorList>
    </citation>
    <scope>NUCLEOTIDE SEQUENCE [LARGE SCALE GENOMIC DNA]</scope>
    <source>
        <strain evidence="8 9">FC18</strain>
    </source>
</reference>
<keyword evidence="6" id="KW-0694">RNA-binding</keyword>
<evidence type="ECO:0000256" key="6">
    <source>
        <dbReference type="HAMAP-Rule" id="MF_00360"/>
    </source>
</evidence>
<evidence type="ECO:0000256" key="5">
    <source>
        <dbReference type="ARBA" id="ARBA00035294"/>
    </source>
</evidence>
<dbReference type="InterPro" id="IPR020814">
    <property type="entry name" value="Ribosomal_S6_plastid/chlpt"/>
</dbReference>
<sequence>MAENVYECMFIFNANAYARNPAAAQKAVEELIESVDGEILASRLWNEQKLAFPIKGHRKGAYWLTYARIESTRLAKLNRSTQLNDSILRHLFVKLEPRLVDPMVAVAKGEVPVEAEEEAAPAETAAAKPAETAAAAE</sequence>
<comment type="function">
    <text evidence="4 6">Binds together with bS18 to 16S ribosomal RNA.</text>
</comment>
<evidence type="ECO:0000256" key="1">
    <source>
        <dbReference type="ARBA" id="ARBA00009512"/>
    </source>
</evidence>
<dbReference type="GO" id="GO:0019843">
    <property type="term" value="F:rRNA binding"/>
    <property type="evidence" value="ECO:0007669"/>
    <property type="project" value="UniProtKB-UniRule"/>
</dbReference>
<keyword evidence="3 6" id="KW-0687">Ribonucleoprotein</keyword>
<protein>
    <recommendedName>
        <fullName evidence="5 6">Small ribosomal subunit protein bS6</fullName>
    </recommendedName>
</protein>